<name>A0ABQ2ES34_9DEIO</name>
<sequence length="341" mass="37987">MVPEGFHLIYARHETGPALPYAGTGGLRVLDRSTDKTGAERLSTPERVSERLIADRKVRALAQAGSYGTDEQWAGSLPTFVAFERGVTEMHEDVRAGISVIRYPYEALDQWRDWQVAQQEAPLALLATSRVLYDPTNGFGRIQRTLWNLNESQLAAYRAELINAAAERLDASRRHYTGPGHGAQEQLLALADARDIALTLLYPALLTYLHAWPEFEIRLPHAWRARAGLRYPKAVYHLEGLYAFGGADEARRVLLATRGLGLVEQERRARAAFQAGYYDGAVRYLRDEAARKHRTDLDRWAHLSSARRDKLGTLLGVTRAPLGPAALAVATAMLEAVREGH</sequence>
<accession>A0ABQ2ES34</accession>
<gene>
    <name evidence="1" type="ORF">GCM10008955_14410</name>
</gene>
<dbReference type="Proteomes" id="UP000647587">
    <property type="component" value="Unassembled WGS sequence"/>
</dbReference>
<proteinExistence type="predicted"/>
<dbReference type="EMBL" id="BMPP01000005">
    <property type="protein sequence ID" value="GGK22027.1"/>
    <property type="molecule type" value="Genomic_DNA"/>
</dbReference>
<evidence type="ECO:0000313" key="1">
    <source>
        <dbReference type="EMBL" id="GGK22027.1"/>
    </source>
</evidence>
<protein>
    <submittedName>
        <fullName evidence="1">Uncharacterized protein</fullName>
    </submittedName>
</protein>
<comment type="caution">
    <text evidence="1">The sequence shown here is derived from an EMBL/GenBank/DDBJ whole genome shotgun (WGS) entry which is preliminary data.</text>
</comment>
<evidence type="ECO:0000313" key="2">
    <source>
        <dbReference type="Proteomes" id="UP000647587"/>
    </source>
</evidence>
<keyword evidence="2" id="KW-1185">Reference proteome</keyword>
<reference evidence="2" key="1">
    <citation type="journal article" date="2019" name="Int. J. Syst. Evol. Microbiol.">
        <title>The Global Catalogue of Microorganisms (GCM) 10K type strain sequencing project: providing services to taxonomists for standard genome sequencing and annotation.</title>
        <authorList>
            <consortium name="The Broad Institute Genomics Platform"/>
            <consortium name="The Broad Institute Genome Sequencing Center for Infectious Disease"/>
            <person name="Wu L."/>
            <person name="Ma J."/>
        </authorList>
    </citation>
    <scope>NUCLEOTIDE SEQUENCE [LARGE SCALE GENOMIC DNA]</scope>
    <source>
        <strain evidence="2">JCM 30331</strain>
    </source>
</reference>
<organism evidence="1 2">
    <name type="scientific">Deinococcus malanensis</name>
    <dbReference type="NCBI Taxonomy" id="1706855"/>
    <lineage>
        <taxon>Bacteria</taxon>
        <taxon>Thermotogati</taxon>
        <taxon>Deinococcota</taxon>
        <taxon>Deinococci</taxon>
        <taxon>Deinococcales</taxon>
        <taxon>Deinococcaceae</taxon>
        <taxon>Deinococcus</taxon>
    </lineage>
</organism>